<keyword evidence="8" id="KW-1185">Reference proteome</keyword>
<comment type="subcellular location">
    <subcellularLocation>
        <location evidence="1">Periplasm</location>
    </subcellularLocation>
</comment>
<sequence>MNSFKKFNKLFVVCFIVFAVFLAGCNSNSQDSSANEAAAAQDEETDQSSSSANEETADQSSTTTNEGKEVVEEVTVRYSEVLRSIFYAPSYVAMGLGYFEEEGIILDMVTSQGSDKGAAAILSDTADVALVGPETTIFVNKEEGSKKVKVFYQLTRTDGSFLLSRDEMDNFDWSQLNGKTVLGWRPGSAPQMVMATLIEEKGLDTEVVTNIGAPALAGAFQNGQGDYIQVFEPVASQLISSGNAYYAASVGEAIGEFPYTSFIASDEYIAENPNVIQRWTNAVYKARLWVEEHYPEEVAEVIAPYFEGTDKELLTMSVERYMNQDTWPLNPVMTTDQYEILENTLVEFDLVGEDERVPYEEAVEPAFAEEVKE</sequence>
<dbReference type="PROSITE" id="PS51257">
    <property type="entry name" value="PROKAR_LIPOPROTEIN"/>
    <property type="match status" value="1"/>
</dbReference>
<reference evidence="7 8" key="1">
    <citation type="submission" date="2021-01" db="EMBL/GenBank/DDBJ databases">
        <title>Genomic Encyclopedia of Type Strains, Phase IV (KMG-IV): sequencing the most valuable type-strain genomes for metagenomic binning, comparative biology and taxonomic classification.</title>
        <authorList>
            <person name="Goeker M."/>
        </authorList>
    </citation>
    <scope>NUCLEOTIDE SEQUENCE [LARGE SCALE GENOMIC DNA]</scope>
    <source>
        <strain evidence="7 8">DSM 23711</strain>
    </source>
</reference>
<evidence type="ECO:0000256" key="3">
    <source>
        <dbReference type="ARBA" id="ARBA00022729"/>
    </source>
</evidence>
<keyword evidence="3 5" id="KW-0732">Signal</keyword>
<evidence type="ECO:0000313" key="7">
    <source>
        <dbReference type="EMBL" id="MBM7573403.1"/>
    </source>
</evidence>
<feature type="compositionally biased region" description="Polar residues" evidence="4">
    <location>
        <begin position="49"/>
        <end position="65"/>
    </location>
</feature>
<evidence type="ECO:0000256" key="5">
    <source>
        <dbReference type="SAM" id="SignalP"/>
    </source>
</evidence>
<comment type="similarity">
    <text evidence="2">Belongs to the bacterial solute-binding protein SsuA/TauA family.</text>
</comment>
<dbReference type="EMBL" id="JAFBDR010000032">
    <property type="protein sequence ID" value="MBM7573403.1"/>
    <property type="molecule type" value="Genomic_DNA"/>
</dbReference>
<feature type="signal peptide" evidence="5">
    <location>
        <begin position="1"/>
        <end position="29"/>
    </location>
</feature>
<feature type="chain" id="PRO_5046502656" evidence="5">
    <location>
        <begin position="30"/>
        <end position="373"/>
    </location>
</feature>
<feature type="region of interest" description="Disordered" evidence="4">
    <location>
        <begin position="32"/>
        <end position="68"/>
    </location>
</feature>
<feature type="domain" description="SsuA/THI5-like" evidence="6">
    <location>
        <begin position="88"/>
        <end position="293"/>
    </location>
</feature>
<evidence type="ECO:0000259" key="6">
    <source>
        <dbReference type="Pfam" id="PF09084"/>
    </source>
</evidence>
<dbReference type="Proteomes" id="UP001296943">
    <property type="component" value="Unassembled WGS sequence"/>
</dbReference>
<evidence type="ECO:0000313" key="8">
    <source>
        <dbReference type="Proteomes" id="UP001296943"/>
    </source>
</evidence>
<proteinExistence type="inferred from homology"/>
<organism evidence="7 8">
    <name type="scientific">Aquibacillus albus</name>
    <dbReference type="NCBI Taxonomy" id="1168171"/>
    <lineage>
        <taxon>Bacteria</taxon>
        <taxon>Bacillati</taxon>
        <taxon>Bacillota</taxon>
        <taxon>Bacilli</taxon>
        <taxon>Bacillales</taxon>
        <taxon>Bacillaceae</taxon>
        <taxon>Aquibacillus</taxon>
    </lineage>
</organism>
<evidence type="ECO:0000256" key="1">
    <source>
        <dbReference type="ARBA" id="ARBA00004418"/>
    </source>
</evidence>
<dbReference type="PANTHER" id="PTHR30024:SF47">
    <property type="entry name" value="TAURINE-BINDING PERIPLASMIC PROTEIN"/>
    <property type="match status" value="1"/>
</dbReference>
<evidence type="ECO:0000256" key="4">
    <source>
        <dbReference type="SAM" id="MobiDB-lite"/>
    </source>
</evidence>
<evidence type="ECO:0000256" key="2">
    <source>
        <dbReference type="ARBA" id="ARBA00010742"/>
    </source>
</evidence>
<dbReference type="Gene3D" id="3.40.190.10">
    <property type="entry name" value="Periplasmic binding protein-like II"/>
    <property type="match status" value="2"/>
</dbReference>
<protein>
    <submittedName>
        <fullName evidence="7">NitT/TauT family transport system substrate-binding protein</fullName>
    </submittedName>
</protein>
<accession>A0ABS2N5K9</accession>
<gene>
    <name evidence="7" type="ORF">JOC48_003966</name>
</gene>
<dbReference type="SUPFAM" id="SSF53850">
    <property type="entry name" value="Periplasmic binding protein-like II"/>
    <property type="match status" value="1"/>
</dbReference>
<dbReference type="InterPro" id="IPR015168">
    <property type="entry name" value="SsuA/THI5"/>
</dbReference>
<dbReference type="RefSeq" id="WP_204502050.1">
    <property type="nucleotide sequence ID" value="NZ_JAFBDR010000032.1"/>
</dbReference>
<dbReference type="Pfam" id="PF09084">
    <property type="entry name" value="NMT1"/>
    <property type="match status" value="1"/>
</dbReference>
<name>A0ABS2N5K9_9BACI</name>
<comment type="caution">
    <text evidence="7">The sequence shown here is derived from an EMBL/GenBank/DDBJ whole genome shotgun (WGS) entry which is preliminary data.</text>
</comment>
<dbReference type="PANTHER" id="PTHR30024">
    <property type="entry name" value="ALIPHATIC SULFONATES-BINDING PROTEIN-RELATED"/>
    <property type="match status" value="1"/>
</dbReference>